<keyword evidence="5 12" id="KW-0808">Transferase</keyword>
<dbReference type="OrthoDB" id="9801161at2"/>
<feature type="binding site" evidence="12 13">
    <location>
        <position position="15"/>
    </location>
    <ligand>
        <name>ATP</name>
        <dbReference type="ChEBI" id="CHEBI:30616"/>
    </ligand>
</feature>
<dbReference type="GO" id="GO:0004550">
    <property type="term" value="F:nucleoside diphosphate kinase activity"/>
    <property type="evidence" value="ECO:0007669"/>
    <property type="project" value="UniProtKB-UniRule"/>
</dbReference>
<gene>
    <name evidence="12" type="primary">ndk</name>
    <name evidence="17" type="ORF">D0Q02_19965</name>
</gene>
<comment type="subcellular location">
    <subcellularLocation>
        <location evidence="12">Cytoplasm</location>
    </subcellularLocation>
</comment>
<evidence type="ECO:0000259" key="16">
    <source>
        <dbReference type="SMART" id="SM00562"/>
    </source>
</evidence>
<dbReference type="InterPro" id="IPR036850">
    <property type="entry name" value="NDK-like_dom_sf"/>
</dbReference>
<feature type="binding site" evidence="12 13">
    <location>
        <position position="63"/>
    </location>
    <ligand>
        <name>ATP</name>
        <dbReference type="ChEBI" id="CHEBI:30616"/>
    </ligand>
</feature>
<protein>
    <recommendedName>
        <fullName evidence="4 12">Nucleoside diphosphate kinase</fullName>
        <shortName evidence="12">NDK</shortName>
        <shortName evidence="12">NDP kinase</shortName>
        <ecNumber evidence="3 12">2.7.4.6</ecNumber>
    </recommendedName>
    <alternativeName>
        <fullName evidence="12">Nucleoside-2-P kinase</fullName>
    </alternativeName>
</protein>
<comment type="caution">
    <text evidence="17">The sequence shown here is derived from an EMBL/GenBank/DDBJ whole genome shotgun (WGS) entry which is preliminary data.</text>
</comment>
<keyword evidence="18" id="KW-1185">Reference proteome</keyword>
<dbReference type="PROSITE" id="PS00469">
    <property type="entry name" value="NDPK"/>
    <property type="match status" value="1"/>
</dbReference>
<evidence type="ECO:0000256" key="7">
    <source>
        <dbReference type="ARBA" id="ARBA00022741"/>
    </source>
</evidence>
<dbReference type="SUPFAM" id="SSF54919">
    <property type="entry name" value="Nucleoside diphosphate kinase, NDK"/>
    <property type="match status" value="1"/>
</dbReference>
<organism evidence="17 18">
    <name type="scientific">Micromonospora craniellae</name>
    <dbReference type="NCBI Taxonomy" id="2294034"/>
    <lineage>
        <taxon>Bacteria</taxon>
        <taxon>Bacillati</taxon>
        <taxon>Actinomycetota</taxon>
        <taxon>Actinomycetes</taxon>
        <taxon>Micromonosporales</taxon>
        <taxon>Micromonosporaceae</taxon>
        <taxon>Micromonospora</taxon>
    </lineage>
</organism>
<comment type="cofactor">
    <cofactor evidence="1 12">
        <name>Mg(2+)</name>
        <dbReference type="ChEBI" id="CHEBI:18420"/>
    </cofactor>
</comment>
<dbReference type="SMART" id="SM00562">
    <property type="entry name" value="NDK"/>
    <property type="match status" value="1"/>
</dbReference>
<sequence length="141" mass="15214">MSSSSPDERTLVLIKPDAVRRGLVGEIVSRFERKGLRIDAMASRTMDAALADEHYAEHVDKAFYPPLKTFMTSGPLVALVLAGDQVIDVVRGLIGATDARKAAAGTIRGDLALSNRENLVHASDSPDSAKRELALWFPELG</sequence>
<dbReference type="GO" id="GO:0005524">
    <property type="term" value="F:ATP binding"/>
    <property type="evidence" value="ECO:0007669"/>
    <property type="project" value="UniProtKB-UniRule"/>
</dbReference>
<dbReference type="NCBIfam" id="NF001908">
    <property type="entry name" value="PRK00668.1"/>
    <property type="match status" value="1"/>
</dbReference>
<evidence type="ECO:0000256" key="1">
    <source>
        <dbReference type="ARBA" id="ARBA00001946"/>
    </source>
</evidence>
<dbReference type="Gene3D" id="3.30.70.141">
    <property type="entry name" value="Nucleoside diphosphate kinase-like domain"/>
    <property type="match status" value="1"/>
</dbReference>
<evidence type="ECO:0000256" key="5">
    <source>
        <dbReference type="ARBA" id="ARBA00022679"/>
    </source>
</evidence>
<dbReference type="FunFam" id="3.30.70.141:FF:000003">
    <property type="entry name" value="Nucleoside diphosphate kinase"/>
    <property type="match status" value="1"/>
</dbReference>
<evidence type="ECO:0000313" key="17">
    <source>
        <dbReference type="EMBL" id="RFS44914.1"/>
    </source>
</evidence>
<comment type="catalytic activity">
    <reaction evidence="12 15">
        <text>a 2'-deoxyribonucleoside 5'-diphosphate + ATP = a 2'-deoxyribonucleoside 5'-triphosphate + ADP</text>
        <dbReference type="Rhea" id="RHEA:44640"/>
        <dbReference type="ChEBI" id="CHEBI:30616"/>
        <dbReference type="ChEBI" id="CHEBI:61560"/>
        <dbReference type="ChEBI" id="CHEBI:73316"/>
        <dbReference type="ChEBI" id="CHEBI:456216"/>
        <dbReference type="EC" id="2.7.4.6"/>
    </reaction>
</comment>
<evidence type="ECO:0000256" key="11">
    <source>
        <dbReference type="ARBA" id="ARBA00023080"/>
    </source>
</evidence>
<accession>A0A372FWA7</accession>
<evidence type="ECO:0000256" key="6">
    <source>
        <dbReference type="ARBA" id="ARBA00022723"/>
    </source>
</evidence>
<dbReference type="EC" id="2.7.4.6" evidence="3 12"/>
<dbReference type="InterPro" id="IPR001564">
    <property type="entry name" value="Nucleoside_diP_kinase"/>
</dbReference>
<evidence type="ECO:0000256" key="9">
    <source>
        <dbReference type="ARBA" id="ARBA00022840"/>
    </source>
</evidence>
<dbReference type="InterPro" id="IPR023005">
    <property type="entry name" value="Nucleoside_diP_kinase_AS"/>
</dbReference>
<evidence type="ECO:0000256" key="14">
    <source>
        <dbReference type="RuleBase" id="RU004011"/>
    </source>
</evidence>
<dbReference type="Pfam" id="PF00334">
    <property type="entry name" value="NDK"/>
    <property type="match status" value="1"/>
</dbReference>
<dbReference type="GO" id="GO:0006183">
    <property type="term" value="P:GTP biosynthetic process"/>
    <property type="evidence" value="ECO:0007669"/>
    <property type="project" value="UniProtKB-UniRule"/>
</dbReference>
<evidence type="ECO:0000256" key="3">
    <source>
        <dbReference type="ARBA" id="ARBA00012966"/>
    </source>
</evidence>
<dbReference type="RefSeq" id="WP_117229534.1">
    <property type="nucleotide sequence ID" value="NZ_CP061725.1"/>
</dbReference>
<dbReference type="AlphaFoldDB" id="A0A372FWA7"/>
<evidence type="ECO:0000256" key="2">
    <source>
        <dbReference type="ARBA" id="ARBA00008142"/>
    </source>
</evidence>
<dbReference type="GO" id="GO:0006228">
    <property type="term" value="P:UTP biosynthetic process"/>
    <property type="evidence" value="ECO:0007669"/>
    <property type="project" value="UniProtKB-UniRule"/>
</dbReference>
<proteinExistence type="inferred from homology"/>
<comment type="similarity">
    <text evidence="2 12 13 14">Belongs to the NDK family.</text>
</comment>
<evidence type="ECO:0000256" key="10">
    <source>
        <dbReference type="ARBA" id="ARBA00022842"/>
    </source>
</evidence>
<dbReference type="CDD" id="cd04413">
    <property type="entry name" value="NDPk_I"/>
    <property type="match status" value="1"/>
</dbReference>
<keyword evidence="10 12" id="KW-0460">Magnesium</keyword>
<feature type="binding site" evidence="12 13">
    <location>
        <position position="97"/>
    </location>
    <ligand>
        <name>ATP</name>
        <dbReference type="ChEBI" id="CHEBI:30616"/>
    </ligand>
</feature>
<keyword evidence="6 12" id="KW-0479">Metal-binding</keyword>
<dbReference type="HAMAP" id="MF_00451">
    <property type="entry name" value="NDP_kinase"/>
    <property type="match status" value="1"/>
</dbReference>
<dbReference type="PROSITE" id="PS51374">
    <property type="entry name" value="NDPK_LIKE"/>
    <property type="match status" value="1"/>
</dbReference>
<dbReference type="InterPro" id="IPR034907">
    <property type="entry name" value="NDK-like_dom"/>
</dbReference>
<feature type="domain" description="Nucleoside diphosphate kinase-like" evidence="16">
    <location>
        <begin position="7"/>
        <end position="141"/>
    </location>
</feature>
<evidence type="ECO:0000256" key="4">
    <source>
        <dbReference type="ARBA" id="ARBA00017632"/>
    </source>
</evidence>
<evidence type="ECO:0000256" key="12">
    <source>
        <dbReference type="HAMAP-Rule" id="MF_00451"/>
    </source>
</evidence>
<evidence type="ECO:0000313" key="18">
    <source>
        <dbReference type="Proteomes" id="UP000262621"/>
    </source>
</evidence>
<keyword evidence="7 12" id="KW-0547">Nucleotide-binding</keyword>
<keyword evidence="11 12" id="KW-0546">Nucleotide metabolism</keyword>
<feature type="binding site" evidence="12 13">
    <location>
        <position position="91"/>
    </location>
    <ligand>
        <name>ATP</name>
        <dbReference type="ChEBI" id="CHEBI:30616"/>
    </ligand>
</feature>
<keyword evidence="9 12" id="KW-0067">ATP-binding</keyword>
<dbReference type="EMBL" id="QVFU01000023">
    <property type="protein sequence ID" value="RFS44914.1"/>
    <property type="molecule type" value="Genomic_DNA"/>
</dbReference>
<dbReference type="GO" id="GO:0006241">
    <property type="term" value="P:CTP biosynthetic process"/>
    <property type="evidence" value="ECO:0007669"/>
    <property type="project" value="UniProtKB-UniRule"/>
</dbReference>
<evidence type="ECO:0000256" key="13">
    <source>
        <dbReference type="PROSITE-ProRule" id="PRU00706"/>
    </source>
</evidence>
<comment type="catalytic activity">
    <reaction evidence="12">
        <text>a ribonucleoside 5'-diphosphate + ATP = a ribonucleoside 5'-triphosphate + ADP</text>
        <dbReference type="Rhea" id="RHEA:18113"/>
        <dbReference type="ChEBI" id="CHEBI:30616"/>
        <dbReference type="ChEBI" id="CHEBI:57930"/>
        <dbReference type="ChEBI" id="CHEBI:61557"/>
        <dbReference type="ChEBI" id="CHEBI:456216"/>
        <dbReference type="EC" id="2.7.4.6"/>
    </reaction>
</comment>
<keyword evidence="12" id="KW-0597">Phosphoprotein</keyword>
<dbReference type="GO" id="GO:0005737">
    <property type="term" value="C:cytoplasm"/>
    <property type="evidence" value="ECO:0007669"/>
    <property type="project" value="UniProtKB-SubCell"/>
</dbReference>
<feature type="binding site" evidence="12 13">
    <location>
        <position position="118"/>
    </location>
    <ligand>
        <name>ATP</name>
        <dbReference type="ChEBI" id="CHEBI:30616"/>
    </ligand>
</feature>
<dbReference type="PANTHER" id="PTHR11349">
    <property type="entry name" value="NUCLEOSIDE DIPHOSPHATE KINASE"/>
    <property type="match status" value="1"/>
</dbReference>
<dbReference type="PRINTS" id="PR01243">
    <property type="entry name" value="NUCDPKINASE"/>
</dbReference>
<dbReference type="Proteomes" id="UP000262621">
    <property type="component" value="Unassembled WGS sequence"/>
</dbReference>
<reference evidence="17 18" key="1">
    <citation type="submission" date="2018-08" db="EMBL/GenBank/DDBJ databases">
        <title>Verrucosispora craniellae sp. nov., isolated from a marine sponge in the South China Sea.</title>
        <authorList>
            <person name="Li L."/>
            <person name="Lin H.W."/>
        </authorList>
    </citation>
    <scope>NUCLEOTIDE SEQUENCE [LARGE SCALE GENOMIC DNA]</scope>
    <source>
        <strain evidence="17 18">LHW63014</strain>
    </source>
</reference>
<feature type="binding site" evidence="12 13">
    <location>
        <position position="108"/>
    </location>
    <ligand>
        <name>ATP</name>
        <dbReference type="ChEBI" id="CHEBI:30616"/>
    </ligand>
</feature>
<comment type="function">
    <text evidence="12">Major role in the synthesis of nucleoside triphosphates other than ATP. The ATP gamma phosphate is transferred to the NDP beta phosphate via a ping-pong mechanism, using a phosphorylated active-site intermediate.</text>
</comment>
<keyword evidence="12" id="KW-0963">Cytoplasm</keyword>
<feature type="active site" description="Pros-phosphohistidine intermediate" evidence="12 13">
    <location>
        <position position="121"/>
    </location>
</feature>
<dbReference type="GO" id="GO:0046872">
    <property type="term" value="F:metal ion binding"/>
    <property type="evidence" value="ECO:0007669"/>
    <property type="project" value="UniProtKB-KW"/>
</dbReference>
<comment type="subunit">
    <text evidence="12">Homotetramer.</text>
</comment>
<evidence type="ECO:0000256" key="8">
    <source>
        <dbReference type="ARBA" id="ARBA00022777"/>
    </source>
</evidence>
<evidence type="ECO:0000256" key="15">
    <source>
        <dbReference type="RuleBase" id="RU004013"/>
    </source>
</evidence>
<name>A0A372FWA7_9ACTN</name>
<keyword evidence="8 12" id="KW-0418">Kinase</keyword>